<keyword evidence="3" id="KW-1185">Reference proteome</keyword>
<proteinExistence type="predicted"/>
<keyword evidence="1" id="KW-0472">Membrane</keyword>
<evidence type="ECO:0000256" key="1">
    <source>
        <dbReference type="SAM" id="Phobius"/>
    </source>
</evidence>
<feature type="transmembrane region" description="Helical" evidence="1">
    <location>
        <begin position="6"/>
        <end position="24"/>
    </location>
</feature>
<dbReference type="InterPro" id="IPR029058">
    <property type="entry name" value="AB_hydrolase_fold"/>
</dbReference>
<gene>
    <name evidence="2" type="ORF">DFR56_101594</name>
</gene>
<evidence type="ECO:0008006" key="4">
    <source>
        <dbReference type="Google" id="ProtNLM"/>
    </source>
</evidence>
<sequence>MAIILIVTPFVLISCFIIVSWINHHIQLSKEDNMFIPKGELVKVDEHYIHVYTEGDGEDTLVFMSGGRTSSPMLDFKSLYSLLKDQDRIVVIEKAGYRFSDITESDRDMDTILSETREALSSANNWLRYGNTCSI</sequence>
<dbReference type="AlphaFoldDB" id="A0A2V3W9E8"/>
<evidence type="ECO:0000313" key="2">
    <source>
        <dbReference type="EMBL" id="PXW90680.1"/>
    </source>
</evidence>
<dbReference type="Gene3D" id="3.40.50.1820">
    <property type="entry name" value="alpha/beta hydrolase"/>
    <property type="match status" value="1"/>
</dbReference>
<dbReference type="RefSeq" id="WP_244916405.1">
    <property type="nucleotide sequence ID" value="NZ_JBHUHB010000001.1"/>
</dbReference>
<keyword evidence="1" id="KW-0812">Transmembrane</keyword>
<name>A0A2V3W9E8_9BACI</name>
<dbReference type="Proteomes" id="UP000247978">
    <property type="component" value="Unassembled WGS sequence"/>
</dbReference>
<reference evidence="2 3" key="1">
    <citation type="submission" date="2018-05" db="EMBL/GenBank/DDBJ databases">
        <title>Genomic Encyclopedia of Type Strains, Phase IV (KMG-IV): sequencing the most valuable type-strain genomes for metagenomic binning, comparative biology and taxonomic classification.</title>
        <authorList>
            <person name="Goeker M."/>
        </authorList>
    </citation>
    <scope>NUCLEOTIDE SEQUENCE [LARGE SCALE GENOMIC DNA]</scope>
    <source>
        <strain evidence="2 3">DSM 28556</strain>
    </source>
</reference>
<organism evidence="2 3">
    <name type="scientific">Pseudogracilibacillus auburnensis</name>
    <dbReference type="NCBI Taxonomy" id="1494959"/>
    <lineage>
        <taxon>Bacteria</taxon>
        <taxon>Bacillati</taxon>
        <taxon>Bacillota</taxon>
        <taxon>Bacilli</taxon>
        <taxon>Bacillales</taxon>
        <taxon>Bacillaceae</taxon>
        <taxon>Pseudogracilibacillus</taxon>
    </lineage>
</organism>
<accession>A0A2V3W9E8</accession>
<protein>
    <recommendedName>
        <fullName evidence="4">Alpha/beta hydrolase family protein</fullName>
    </recommendedName>
</protein>
<dbReference type="SUPFAM" id="SSF53474">
    <property type="entry name" value="alpha/beta-Hydrolases"/>
    <property type="match status" value="1"/>
</dbReference>
<dbReference type="EMBL" id="QJJQ01000001">
    <property type="protein sequence ID" value="PXW90680.1"/>
    <property type="molecule type" value="Genomic_DNA"/>
</dbReference>
<keyword evidence="1" id="KW-1133">Transmembrane helix</keyword>
<comment type="caution">
    <text evidence="2">The sequence shown here is derived from an EMBL/GenBank/DDBJ whole genome shotgun (WGS) entry which is preliminary data.</text>
</comment>
<evidence type="ECO:0000313" key="3">
    <source>
        <dbReference type="Proteomes" id="UP000247978"/>
    </source>
</evidence>